<name>A0A4R7CSB1_9SPHI</name>
<evidence type="ECO:0000313" key="1">
    <source>
        <dbReference type="EMBL" id="TDS08955.1"/>
    </source>
</evidence>
<evidence type="ECO:0000313" key="2">
    <source>
        <dbReference type="Proteomes" id="UP000294752"/>
    </source>
</evidence>
<accession>A0A4R7CSB1</accession>
<dbReference type="Proteomes" id="UP000294752">
    <property type="component" value="Unassembled WGS sequence"/>
</dbReference>
<protein>
    <submittedName>
        <fullName evidence="1">Uncharacterized protein</fullName>
    </submittedName>
</protein>
<sequence>MKSRFCVLGAFMFCTLKVRSQPQKMGYLEGKGARIFTTANPIRALKKMPA</sequence>
<gene>
    <name evidence="1" type="ORF">B0I21_11184</name>
</gene>
<dbReference type="EMBL" id="SNZV01000011">
    <property type="protein sequence ID" value="TDS08955.1"/>
    <property type="molecule type" value="Genomic_DNA"/>
</dbReference>
<comment type="caution">
    <text evidence="1">The sequence shown here is derived from an EMBL/GenBank/DDBJ whole genome shotgun (WGS) entry which is preliminary data.</text>
</comment>
<reference evidence="1 2" key="1">
    <citation type="submission" date="2019-03" db="EMBL/GenBank/DDBJ databases">
        <title>Genomic Encyclopedia of Type Strains, Phase III (KMG-III): the genomes of soil and plant-associated and newly described type strains.</title>
        <authorList>
            <person name="Whitman W."/>
        </authorList>
    </citation>
    <scope>NUCLEOTIDE SEQUENCE [LARGE SCALE GENOMIC DNA]</scope>
    <source>
        <strain evidence="1 2">CGMCC 1.12801</strain>
    </source>
</reference>
<keyword evidence="2" id="KW-1185">Reference proteome</keyword>
<proteinExistence type="predicted"/>
<dbReference type="AlphaFoldDB" id="A0A4R7CSB1"/>
<organism evidence="1 2">
    <name type="scientific">Sphingobacterium paludis</name>
    <dbReference type="NCBI Taxonomy" id="1476465"/>
    <lineage>
        <taxon>Bacteria</taxon>
        <taxon>Pseudomonadati</taxon>
        <taxon>Bacteroidota</taxon>
        <taxon>Sphingobacteriia</taxon>
        <taxon>Sphingobacteriales</taxon>
        <taxon>Sphingobacteriaceae</taxon>
        <taxon>Sphingobacterium</taxon>
    </lineage>
</organism>